<dbReference type="AlphaFoldDB" id="A0A6C0KRV1"/>
<dbReference type="InterPro" id="IPR016187">
    <property type="entry name" value="CTDL_fold"/>
</dbReference>
<feature type="transmembrane region" description="Helical" evidence="2">
    <location>
        <begin position="32"/>
        <end position="52"/>
    </location>
</feature>
<sequence length="286" mass="32372">MDDQINTVNVGLGTVADNTYDYVNNLLSNPSLIIILVIVIIIYIIIFMSLGSSNSNQNIYEDNNSNSNSNSNLIYIIVIAFFILLIFINGFQYFFGIDIIAKLKNIFTGNPEIDIVVNNTQPVSTVPEIKLSPQVFNIPGNNYSFPDANALCTAYGARLANYKEIEDSYKNGGEWCNYGWSEGQMALYPTQEKTFNELQKIEGHENDCGRPGINGGYMANPKIKFGVNCFGYKPRMNSTEEDLMANDPIYPKTEKDIIMEKRVEYWKNKLSEIIVSPFNHNTWSRI</sequence>
<keyword evidence="2" id="KW-0472">Membrane</keyword>
<feature type="transmembrane region" description="Helical" evidence="2">
    <location>
        <begin position="73"/>
        <end position="95"/>
    </location>
</feature>
<keyword evidence="2" id="KW-0812">Transmembrane</keyword>
<evidence type="ECO:0000256" key="2">
    <source>
        <dbReference type="SAM" id="Phobius"/>
    </source>
</evidence>
<keyword evidence="1" id="KW-1015">Disulfide bond</keyword>
<dbReference type="GO" id="GO:0005540">
    <property type="term" value="F:hyaluronic acid binding"/>
    <property type="evidence" value="ECO:0007669"/>
    <property type="project" value="InterPro"/>
</dbReference>
<dbReference type="Pfam" id="PF00193">
    <property type="entry name" value="Xlink"/>
    <property type="match status" value="1"/>
</dbReference>
<keyword evidence="2" id="KW-1133">Transmembrane helix</keyword>
<evidence type="ECO:0000256" key="1">
    <source>
        <dbReference type="ARBA" id="ARBA00023157"/>
    </source>
</evidence>
<organism evidence="4">
    <name type="scientific">viral metagenome</name>
    <dbReference type="NCBI Taxonomy" id="1070528"/>
    <lineage>
        <taxon>unclassified sequences</taxon>
        <taxon>metagenomes</taxon>
        <taxon>organismal metagenomes</taxon>
    </lineage>
</organism>
<dbReference type="InterPro" id="IPR016186">
    <property type="entry name" value="C-type_lectin-like/link_sf"/>
</dbReference>
<name>A0A6C0KRV1_9ZZZZ</name>
<dbReference type="Gene3D" id="3.10.100.10">
    <property type="entry name" value="Mannose-Binding Protein A, subunit A"/>
    <property type="match status" value="1"/>
</dbReference>
<reference evidence="4" key="1">
    <citation type="journal article" date="2020" name="Nature">
        <title>Giant virus diversity and host interactions through global metagenomics.</title>
        <authorList>
            <person name="Schulz F."/>
            <person name="Roux S."/>
            <person name="Paez-Espino D."/>
            <person name="Jungbluth S."/>
            <person name="Walsh D.A."/>
            <person name="Denef V.J."/>
            <person name="McMahon K.D."/>
            <person name="Konstantinidis K.T."/>
            <person name="Eloe-Fadrosh E.A."/>
            <person name="Kyrpides N.C."/>
            <person name="Woyke T."/>
        </authorList>
    </citation>
    <scope>NUCLEOTIDE SEQUENCE</scope>
    <source>
        <strain evidence="4">GVMAG-S-3300013014-104</strain>
    </source>
</reference>
<evidence type="ECO:0000259" key="3">
    <source>
        <dbReference type="PROSITE" id="PS50963"/>
    </source>
</evidence>
<proteinExistence type="predicted"/>
<dbReference type="SUPFAM" id="SSF56436">
    <property type="entry name" value="C-type lectin-like"/>
    <property type="match status" value="1"/>
</dbReference>
<feature type="domain" description="Link" evidence="3">
    <location>
        <begin position="130"/>
        <end position="231"/>
    </location>
</feature>
<dbReference type="EMBL" id="MN740950">
    <property type="protein sequence ID" value="QHU19437.1"/>
    <property type="molecule type" value="Genomic_DNA"/>
</dbReference>
<evidence type="ECO:0000313" key="4">
    <source>
        <dbReference type="EMBL" id="QHU19437.1"/>
    </source>
</evidence>
<accession>A0A6C0KRV1</accession>
<dbReference type="GO" id="GO:0007155">
    <property type="term" value="P:cell adhesion"/>
    <property type="evidence" value="ECO:0007669"/>
    <property type="project" value="InterPro"/>
</dbReference>
<protein>
    <recommendedName>
        <fullName evidence="3">Link domain-containing protein</fullName>
    </recommendedName>
</protein>
<dbReference type="PROSITE" id="PS50963">
    <property type="entry name" value="LINK_2"/>
    <property type="match status" value="1"/>
</dbReference>
<dbReference type="InterPro" id="IPR000538">
    <property type="entry name" value="Link_dom"/>
</dbReference>